<proteinExistence type="inferred from homology"/>
<feature type="transmembrane region" description="Helical" evidence="7">
    <location>
        <begin position="209"/>
        <end position="226"/>
    </location>
</feature>
<keyword evidence="5 7" id="KW-1133">Transmembrane helix</keyword>
<dbReference type="GO" id="GO:0016413">
    <property type="term" value="F:O-acetyltransferase activity"/>
    <property type="evidence" value="ECO:0007669"/>
    <property type="project" value="TreeGrafter"/>
</dbReference>
<dbReference type="RefSeq" id="WP_025707049.1">
    <property type="nucleotide sequence ID" value="NZ_CP009287.1"/>
</dbReference>
<dbReference type="InterPro" id="IPR002656">
    <property type="entry name" value="Acyl_transf_3_dom"/>
</dbReference>
<dbReference type="STRING" id="189425.PGRAT_25915"/>
<dbReference type="eggNOG" id="COG1835">
    <property type="taxonomic scope" value="Bacteria"/>
</dbReference>
<evidence type="ECO:0000256" key="5">
    <source>
        <dbReference type="ARBA" id="ARBA00022989"/>
    </source>
</evidence>
<feature type="transmembrane region" description="Helical" evidence="7">
    <location>
        <begin position="127"/>
        <end position="145"/>
    </location>
</feature>
<keyword evidence="3" id="KW-1003">Cell membrane</keyword>
<organism evidence="9 10">
    <name type="scientific">Paenibacillus graminis</name>
    <dbReference type="NCBI Taxonomy" id="189425"/>
    <lineage>
        <taxon>Bacteria</taxon>
        <taxon>Bacillati</taxon>
        <taxon>Bacillota</taxon>
        <taxon>Bacilli</taxon>
        <taxon>Bacillales</taxon>
        <taxon>Paenibacillaceae</taxon>
        <taxon>Paenibacillus</taxon>
    </lineage>
</organism>
<protein>
    <recommendedName>
        <fullName evidence="8">Acyltransferase 3 domain-containing protein</fullName>
    </recommendedName>
</protein>
<dbReference type="PANTHER" id="PTHR40074:SF2">
    <property type="entry name" value="O-ACETYLTRANSFERASE WECH"/>
    <property type="match status" value="1"/>
</dbReference>
<evidence type="ECO:0000256" key="2">
    <source>
        <dbReference type="ARBA" id="ARBA00007400"/>
    </source>
</evidence>
<evidence type="ECO:0000259" key="8">
    <source>
        <dbReference type="Pfam" id="PF01757"/>
    </source>
</evidence>
<dbReference type="Pfam" id="PF01757">
    <property type="entry name" value="Acyl_transf_3"/>
    <property type="match status" value="1"/>
</dbReference>
<evidence type="ECO:0000256" key="7">
    <source>
        <dbReference type="SAM" id="Phobius"/>
    </source>
</evidence>
<keyword evidence="6 7" id="KW-0472">Membrane</keyword>
<comment type="subcellular location">
    <subcellularLocation>
        <location evidence="1">Cell membrane</location>
        <topology evidence="1">Multi-pass membrane protein</topology>
    </subcellularLocation>
</comment>
<keyword evidence="10" id="KW-1185">Reference proteome</keyword>
<feature type="transmembrane region" description="Helical" evidence="7">
    <location>
        <begin position="238"/>
        <end position="262"/>
    </location>
</feature>
<evidence type="ECO:0000256" key="4">
    <source>
        <dbReference type="ARBA" id="ARBA00022692"/>
    </source>
</evidence>
<feature type="transmembrane region" description="Helical" evidence="7">
    <location>
        <begin position="175"/>
        <end position="197"/>
    </location>
</feature>
<sequence>MNKLNYTAISTYRTQLMGLAILWVMLYHSTVSFSSVPVLGTLQAYGYGGVDIFLLVSGLGLYYATRTNTRTALFYQRRLQRILPTYLPVVLIFCLLYWGMGEMPFTDVLLNLTTLSFWLGRDSRFDWYVPALLVLYLLTPLFMHFFRGQRKLVTVAAASLIGLVVSVVLSGTPLAYLLIFTIRIPIFFVGVWVGYLIDKKQAVSRINGILYLGMLLSGVGMLAAIQKYMSEYVWSYGLWWYPFILITLPLCLLTAGGLHWVAEHKWTRYPFLTFCGTHSLEIYLIHERMLKILADLRRSLELPVNNLILNAAGILLTLGLAFVLKKVVNGFSARMKSGTTAAAAS</sequence>
<dbReference type="AlphaFoldDB" id="A0A089MBL1"/>
<evidence type="ECO:0000256" key="6">
    <source>
        <dbReference type="ARBA" id="ARBA00023136"/>
    </source>
</evidence>
<feature type="transmembrane region" description="Helical" evidence="7">
    <location>
        <begin position="44"/>
        <end position="63"/>
    </location>
</feature>
<dbReference type="PANTHER" id="PTHR40074">
    <property type="entry name" value="O-ACETYLTRANSFERASE WECH"/>
    <property type="match status" value="1"/>
</dbReference>
<evidence type="ECO:0000313" key="10">
    <source>
        <dbReference type="Proteomes" id="UP000029500"/>
    </source>
</evidence>
<evidence type="ECO:0000256" key="3">
    <source>
        <dbReference type="ARBA" id="ARBA00022475"/>
    </source>
</evidence>
<feature type="domain" description="Acyltransferase 3" evidence="8">
    <location>
        <begin position="18"/>
        <end position="324"/>
    </location>
</feature>
<dbReference type="EMBL" id="CP009287">
    <property type="protein sequence ID" value="AIQ70682.1"/>
    <property type="molecule type" value="Genomic_DNA"/>
</dbReference>
<name>A0A089MBL1_9BACL</name>
<evidence type="ECO:0000313" key="9">
    <source>
        <dbReference type="EMBL" id="AIQ70682.1"/>
    </source>
</evidence>
<feature type="transmembrane region" description="Helical" evidence="7">
    <location>
        <begin position="83"/>
        <end position="100"/>
    </location>
</feature>
<evidence type="ECO:0000256" key="1">
    <source>
        <dbReference type="ARBA" id="ARBA00004651"/>
    </source>
</evidence>
<gene>
    <name evidence="9" type="ORF">PGRAT_25915</name>
</gene>
<comment type="similarity">
    <text evidence="2">Belongs to the acyltransferase 3 family.</text>
</comment>
<feature type="transmembrane region" description="Helical" evidence="7">
    <location>
        <begin position="152"/>
        <end position="169"/>
    </location>
</feature>
<dbReference type="OrthoDB" id="9806160at2"/>
<accession>A0A089MBL1</accession>
<dbReference type="HOGENOM" id="CLU_069805_0_0_9"/>
<reference evidence="9 10" key="1">
    <citation type="submission" date="2014-08" db="EMBL/GenBank/DDBJ databases">
        <title>Comparative genomics of the Paenibacillus odorifer group.</title>
        <authorList>
            <person name="den Bakker H.C."/>
            <person name="Tsai Y.-C."/>
            <person name="Martin N."/>
            <person name="Korlach J."/>
            <person name="Wiedmann M."/>
        </authorList>
    </citation>
    <scope>NUCLEOTIDE SEQUENCE [LARGE SCALE GENOMIC DNA]</scope>
    <source>
        <strain evidence="9 10">DSM 15220</strain>
    </source>
</reference>
<feature type="transmembrane region" description="Helical" evidence="7">
    <location>
        <begin position="306"/>
        <end position="324"/>
    </location>
</feature>
<dbReference type="GO" id="GO:0009246">
    <property type="term" value="P:enterobacterial common antigen biosynthetic process"/>
    <property type="evidence" value="ECO:0007669"/>
    <property type="project" value="TreeGrafter"/>
</dbReference>
<dbReference type="KEGG" id="pgm:PGRAT_25915"/>
<dbReference type="Proteomes" id="UP000029500">
    <property type="component" value="Chromosome"/>
</dbReference>
<dbReference type="GO" id="GO:0005886">
    <property type="term" value="C:plasma membrane"/>
    <property type="evidence" value="ECO:0007669"/>
    <property type="project" value="UniProtKB-SubCell"/>
</dbReference>
<keyword evidence="4 7" id="KW-0812">Transmembrane</keyword>